<protein>
    <submittedName>
        <fullName evidence="2">Uncharacterized protein</fullName>
    </submittedName>
</protein>
<proteinExistence type="predicted"/>
<sequence>MPQLAGLGRRRSSPPRNKHRWLRCTIVHYKRYSTNRSRRLVAFSECLAKWSAARTINMKSQSRRQRRGPEHLRAPAPLQNAGHARPLFVSS</sequence>
<accession>A0A4C1WT86</accession>
<evidence type="ECO:0000256" key="1">
    <source>
        <dbReference type="SAM" id="MobiDB-lite"/>
    </source>
</evidence>
<reference evidence="2 3" key="1">
    <citation type="journal article" date="2019" name="Commun. Biol.">
        <title>The bagworm genome reveals a unique fibroin gene that provides high tensile strength.</title>
        <authorList>
            <person name="Kono N."/>
            <person name="Nakamura H."/>
            <person name="Ohtoshi R."/>
            <person name="Tomita M."/>
            <person name="Numata K."/>
            <person name="Arakawa K."/>
        </authorList>
    </citation>
    <scope>NUCLEOTIDE SEQUENCE [LARGE SCALE GENOMIC DNA]</scope>
</reference>
<organism evidence="2 3">
    <name type="scientific">Eumeta variegata</name>
    <name type="common">Bagworm moth</name>
    <name type="synonym">Eumeta japonica</name>
    <dbReference type="NCBI Taxonomy" id="151549"/>
    <lineage>
        <taxon>Eukaryota</taxon>
        <taxon>Metazoa</taxon>
        <taxon>Ecdysozoa</taxon>
        <taxon>Arthropoda</taxon>
        <taxon>Hexapoda</taxon>
        <taxon>Insecta</taxon>
        <taxon>Pterygota</taxon>
        <taxon>Neoptera</taxon>
        <taxon>Endopterygota</taxon>
        <taxon>Lepidoptera</taxon>
        <taxon>Glossata</taxon>
        <taxon>Ditrysia</taxon>
        <taxon>Tineoidea</taxon>
        <taxon>Psychidae</taxon>
        <taxon>Oiketicinae</taxon>
        <taxon>Eumeta</taxon>
    </lineage>
</organism>
<keyword evidence="3" id="KW-1185">Reference proteome</keyword>
<comment type="caution">
    <text evidence="2">The sequence shown here is derived from an EMBL/GenBank/DDBJ whole genome shotgun (WGS) entry which is preliminary data.</text>
</comment>
<gene>
    <name evidence="2" type="ORF">EVAR_85363_1</name>
</gene>
<dbReference type="AlphaFoldDB" id="A0A4C1WT86"/>
<feature type="region of interest" description="Disordered" evidence="1">
    <location>
        <begin position="56"/>
        <end position="91"/>
    </location>
</feature>
<evidence type="ECO:0000313" key="2">
    <source>
        <dbReference type="EMBL" id="GBP54060.1"/>
    </source>
</evidence>
<evidence type="ECO:0000313" key="3">
    <source>
        <dbReference type="Proteomes" id="UP000299102"/>
    </source>
</evidence>
<dbReference type="EMBL" id="BGZK01000638">
    <property type="protein sequence ID" value="GBP54060.1"/>
    <property type="molecule type" value="Genomic_DNA"/>
</dbReference>
<dbReference type="Proteomes" id="UP000299102">
    <property type="component" value="Unassembled WGS sequence"/>
</dbReference>
<name>A0A4C1WT86_EUMVA</name>